<evidence type="ECO:0000259" key="1">
    <source>
        <dbReference type="Pfam" id="PF01370"/>
    </source>
</evidence>
<dbReference type="Gene3D" id="3.40.50.720">
    <property type="entry name" value="NAD(P)-binding Rossmann-like Domain"/>
    <property type="match status" value="1"/>
</dbReference>
<proteinExistence type="predicted"/>
<dbReference type="GO" id="GO:0006096">
    <property type="term" value="P:glycolytic process"/>
    <property type="evidence" value="ECO:0007669"/>
    <property type="project" value="UniProtKB-UniPathway"/>
</dbReference>
<dbReference type="InterPro" id="IPR001509">
    <property type="entry name" value="Epimerase_deHydtase"/>
</dbReference>
<dbReference type="Pfam" id="PF14667">
    <property type="entry name" value="Polysacc_synt_C"/>
    <property type="match status" value="1"/>
</dbReference>
<sequence length="389" mass="42932">MSQSEKSVVVVTGAGGFIGRHVVDALGREDRVQVLAVTRATSEADRSEAFGRADVVIHLAGVNRPQDESEFEAENVGATRELCERTSRSKPPLIAYASSTQAALDNPYGRSKLRAEAVLKDWVDSNGRGRVVIFRLTNVFGKWCRPNYNSVVATFCHNLARDLPITVNDESRPMELVHVDDVTAAFLALVRGEAMPPAGSSELREVGPTHCITLGQLASTLRSLRASRESLVMPSLEGDWMRKLYGTYLSYLPQDGFAYDLQKKSDARGVLAEFMKSEQFGQIFVSRTNPGVTRGNHFHHTKTEKFLVLDGQALVRFRRIEGGEVVEYSVAGTDLRVIDIPPGWVHSIENVGSGELVTLFWASEIFDPQRPDCIFAPVVSESPNQPRLT</sequence>
<evidence type="ECO:0000259" key="2">
    <source>
        <dbReference type="Pfam" id="PF14667"/>
    </source>
</evidence>
<dbReference type="EMBL" id="MLJW01000014">
    <property type="protein sequence ID" value="OIR13365.1"/>
    <property type="molecule type" value="Genomic_DNA"/>
</dbReference>
<dbReference type="UniPathway" id="UPA00109">
    <property type="reaction ID" value="UER00181"/>
</dbReference>
<dbReference type="AlphaFoldDB" id="A0A1J5TAQ8"/>
<protein>
    <submittedName>
        <fullName evidence="3">NAD dependent epimerase/dehydratase family protein</fullName>
    </submittedName>
</protein>
<dbReference type="Pfam" id="PF01370">
    <property type="entry name" value="Epimerase"/>
    <property type="match status" value="1"/>
</dbReference>
<comment type="caution">
    <text evidence="3">The sequence shown here is derived from an EMBL/GenBank/DDBJ whole genome shotgun (WGS) entry which is preliminary data.</text>
</comment>
<organism evidence="3">
    <name type="scientific">mine drainage metagenome</name>
    <dbReference type="NCBI Taxonomy" id="410659"/>
    <lineage>
        <taxon>unclassified sequences</taxon>
        <taxon>metagenomes</taxon>
        <taxon>ecological metagenomes</taxon>
    </lineage>
</organism>
<dbReference type="SUPFAM" id="SSF51182">
    <property type="entry name" value="RmlC-like cupins"/>
    <property type="match status" value="1"/>
</dbReference>
<gene>
    <name evidence="3" type="ORF">GALL_51770</name>
</gene>
<feature type="domain" description="Capsular polysaccharide assembling protein CapF C-terminal" evidence="2">
    <location>
        <begin position="265"/>
        <end position="373"/>
    </location>
</feature>
<dbReference type="InterPro" id="IPR029303">
    <property type="entry name" value="CapF_C"/>
</dbReference>
<feature type="domain" description="NAD-dependent epimerase/dehydratase" evidence="1">
    <location>
        <begin position="9"/>
        <end position="191"/>
    </location>
</feature>
<dbReference type="InterPro" id="IPR014710">
    <property type="entry name" value="RmlC-like_jellyroll"/>
</dbReference>
<evidence type="ECO:0000313" key="3">
    <source>
        <dbReference type="EMBL" id="OIR13365.1"/>
    </source>
</evidence>
<dbReference type="InterPro" id="IPR036291">
    <property type="entry name" value="NAD(P)-bd_dom_sf"/>
</dbReference>
<dbReference type="SUPFAM" id="SSF51735">
    <property type="entry name" value="NAD(P)-binding Rossmann-fold domains"/>
    <property type="match status" value="1"/>
</dbReference>
<dbReference type="InterPro" id="IPR011051">
    <property type="entry name" value="RmlC_Cupin_sf"/>
</dbReference>
<accession>A0A1J5TAQ8</accession>
<reference evidence="3" key="1">
    <citation type="submission" date="2016-10" db="EMBL/GenBank/DDBJ databases">
        <title>Sequence of Gallionella enrichment culture.</title>
        <authorList>
            <person name="Poehlein A."/>
            <person name="Muehling M."/>
            <person name="Daniel R."/>
        </authorList>
    </citation>
    <scope>NUCLEOTIDE SEQUENCE</scope>
</reference>
<dbReference type="PANTHER" id="PTHR43245:SF55">
    <property type="entry name" value="NAD(P)-BINDING DOMAIN-CONTAINING PROTEIN"/>
    <property type="match status" value="1"/>
</dbReference>
<dbReference type="PANTHER" id="PTHR43245">
    <property type="entry name" value="BIFUNCTIONAL POLYMYXIN RESISTANCE PROTEIN ARNA"/>
    <property type="match status" value="1"/>
</dbReference>
<name>A0A1J5TAQ8_9ZZZZ</name>
<dbReference type="Gene3D" id="2.60.120.10">
    <property type="entry name" value="Jelly Rolls"/>
    <property type="match status" value="1"/>
</dbReference>
<dbReference type="CDD" id="cd07007">
    <property type="entry name" value="cupin_CapF-like_C"/>
    <property type="match status" value="1"/>
</dbReference>
<dbReference type="InterPro" id="IPR050177">
    <property type="entry name" value="Lipid_A_modif_metabolic_enz"/>
</dbReference>